<proteinExistence type="inferred from homology"/>
<evidence type="ECO:0000313" key="8">
    <source>
        <dbReference type="EMBL" id="KAL2772758.1"/>
    </source>
</evidence>
<evidence type="ECO:0000256" key="3">
    <source>
        <dbReference type="ARBA" id="ARBA00023015"/>
    </source>
</evidence>
<comment type="subcellular location">
    <subcellularLocation>
        <location evidence="1">Nucleus</location>
    </subcellularLocation>
</comment>
<gene>
    <name evidence="8" type="ORF">WCI35_021002</name>
</gene>
<dbReference type="Proteomes" id="UP001610411">
    <property type="component" value="Unassembled WGS sequence"/>
</dbReference>
<sequence length="185" mass="19285">MADHLMLAEGYRLVQRPPPAAPAHGPHALRTLQPYASPGLDSGLRPRGAPLGPPPPPTRSPGVRGLRAAVLLPALSGGAAAGRRQRAPAACGDVVPGPRGRAPRPRRRPPRPAAGARRRRRGPAARARPGRHGRRTHRRGGADVAGARARAAPRARAARALPGPERVRLLLGLGVGAARRLGELL</sequence>
<evidence type="ECO:0000256" key="1">
    <source>
        <dbReference type="ARBA" id="ARBA00004123"/>
    </source>
</evidence>
<evidence type="ECO:0000256" key="6">
    <source>
        <dbReference type="ARBA" id="ARBA00023242"/>
    </source>
</evidence>
<comment type="similarity">
    <text evidence="2">Belongs to the CITED family.</text>
</comment>
<keyword evidence="4" id="KW-0010">Activator</keyword>
<evidence type="ECO:0000256" key="4">
    <source>
        <dbReference type="ARBA" id="ARBA00023159"/>
    </source>
</evidence>
<dbReference type="EMBL" id="JBFSEQ010000007">
    <property type="protein sequence ID" value="KAL2772758.1"/>
    <property type="molecule type" value="Genomic_DNA"/>
</dbReference>
<protein>
    <submittedName>
        <fullName evidence="8">Cbp/p300-interacting transactivator 4</fullName>
    </submittedName>
</protein>
<keyword evidence="3" id="KW-0805">Transcription regulation</keyword>
<keyword evidence="5" id="KW-0804">Transcription</keyword>
<accession>A0ABD2E109</accession>
<reference evidence="8 9" key="1">
    <citation type="journal article" date="2024" name="G3 (Bethesda)">
        <title>A hybrid genome assembly of the endangered aye-aye (Daubentonia madagascariensis).</title>
        <authorList>
            <person name="Versoza C.J."/>
            <person name="Pfeifer S.P."/>
        </authorList>
    </citation>
    <scope>NUCLEOTIDE SEQUENCE [LARGE SCALE GENOMIC DNA]</scope>
    <source>
        <strain evidence="8">6821</strain>
    </source>
</reference>
<comment type="caution">
    <text evidence="8">The sequence shown here is derived from an EMBL/GenBank/DDBJ whole genome shotgun (WGS) entry which is preliminary data.</text>
</comment>
<dbReference type="PANTHER" id="PTHR17045">
    <property type="entry name" value="MELANOCYTE SPECIFIC GENE RELATED CITED"/>
    <property type="match status" value="1"/>
</dbReference>
<keyword evidence="6" id="KW-0539">Nucleus</keyword>
<feature type="region of interest" description="Disordered" evidence="7">
    <location>
        <begin position="16"/>
        <end position="63"/>
    </location>
</feature>
<keyword evidence="9" id="KW-1185">Reference proteome</keyword>
<organism evidence="8 9">
    <name type="scientific">Daubentonia madagascariensis</name>
    <name type="common">Aye-aye</name>
    <name type="synonym">Sciurus madagascariensis</name>
    <dbReference type="NCBI Taxonomy" id="31869"/>
    <lineage>
        <taxon>Eukaryota</taxon>
        <taxon>Metazoa</taxon>
        <taxon>Chordata</taxon>
        <taxon>Craniata</taxon>
        <taxon>Vertebrata</taxon>
        <taxon>Euteleostomi</taxon>
        <taxon>Mammalia</taxon>
        <taxon>Eutheria</taxon>
        <taxon>Euarchontoglires</taxon>
        <taxon>Primates</taxon>
        <taxon>Strepsirrhini</taxon>
        <taxon>Chiromyiformes</taxon>
        <taxon>Daubentoniidae</taxon>
        <taxon>Daubentonia</taxon>
    </lineage>
</organism>
<dbReference type="GO" id="GO:0005634">
    <property type="term" value="C:nucleus"/>
    <property type="evidence" value="ECO:0007669"/>
    <property type="project" value="UniProtKB-SubCell"/>
</dbReference>
<name>A0ABD2E109_DAUMA</name>
<feature type="compositionally biased region" description="Basic residues" evidence="7">
    <location>
        <begin position="101"/>
        <end position="139"/>
    </location>
</feature>
<dbReference type="InterPro" id="IPR007576">
    <property type="entry name" value="CITED"/>
</dbReference>
<feature type="region of interest" description="Disordered" evidence="7">
    <location>
        <begin position="78"/>
        <end position="158"/>
    </location>
</feature>
<evidence type="ECO:0000256" key="2">
    <source>
        <dbReference type="ARBA" id="ARBA00006967"/>
    </source>
</evidence>
<evidence type="ECO:0000256" key="5">
    <source>
        <dbReference type="ARBA" id="ARBA00023163"/>
    </source>
</evidence>
<feature type="non-terminal residue" evidence="8">
    <location>
        <position position="185"/>
    </location>
</feature>
<dbReference type="PANTHER" id="PTHR17045:SF5">
    <property type="entry name" value="CBP_P300-INTERACTING TRANSACTIVATOR 4"/>
    <property type="match status" value="1"/>
</dbReference>
<feature type="compositionally biased region" description="Low complexity" evidence="7">
    <location>
        <begin position="78"/>
        <end position="100"/>
    </location>
</feature>
<evidence type="ECO:0000313" key="9">
    <source>
        <dbReference type="Proteomes" id="UP001610411"/>
    </source>
</evidence>
<dbReference type="AlphaFoldDB" id="A0ABD2E109"/>
<evidence type="ECO:0000256" key="7">
    <source>
        <dbReference type="SAM" id="MobiDB-lite"/>
    </source>
</evidence>